<dbReference type="AlphaFoldDB" id="A0AAD2EE27"/>
<dbReference type="EMBL" id="OU503055">
    <property type="protein sequence ID" value="CAI9784360.1"/>
    <property type="molecule type" value="Genomic_DNA"/>
</dbReference>
<keyword evidence="3" id="KW-0812">Transmembrane</keyword>
<proteinExistence type="inferred from homology"/>
<feature type="domain" description="Trichome birefringence-like N-terminal" evidence="8">
    <location>
        <begin position="31"/>
        <end position="82"/>
    </location>
</feature>
<evidence type="ECO:0000256" key="6">
    <source>
        <dbReference type="ARBA" id="ARBA00023136"/>
    </source>
</evidence>
<gene>
    <name evidence="9" type="ORF">FPE_LOCUS31790</name>
</gene>
<dbReference type="InterPro" id="IPR026057">
    <property type="entry name" value="TBL_C"/>
</dbReference>
<keyword evidence="5" id="KW-1133">Transmembrane helix</keyword>
<evidence type="ECO:0000256" key="3">
    <source>
        <dbReference type="ARBA" id="ARBA00022692"/>
    </source>
</evidence>
<comment type="subcellular location">
    <subcellularLocation>
        <location evidence="1">Membrane</location>
        <topology evidence="1">Single-pass membrane protein</topology>
    </subcellularLocation>
</comment>
<name>A0AAD2EE27_9LAMI</name>
<keyword evidence="6" id="KW-0472">Membrane</keyword>
<dbReference type="PANTHER" id="PTHR32285:SF363">
    <property type="entry name" value="PROTEIN TRICHOME BIREFRINGENCE-LIKE 43"/>
    <property type="match status" value="1"/>
</dbReference>
<dbReference type="Proteomes" id="UP000834106">
    <property type="component" value="Chromosome 20"/>
</dbReference>
<dbReference type="InterPro" id="IPR029962">
    <property type="entry name" value="TBL"/>
</dbReference>
<evidence type="ECO:0000259" key="8">
    <source>
        <dbReference type="Pfam" id="PF14416"/>
    </source>
</evidence>
<keyword evidence="10" id="KW-1185">Reference proteome</keyword>
<dbReference type="GO" id="GO:0005794">
    <property type="term" value="C:Golgi apparatus"/>
    <property type="evidence" value="ECO:0007669"/>
    <property type="project" value="TreeGrafter"/>
</dbReference>
<dbReference type="Pfam" id="PF13839">
    <property type="entry name" value="PC-Esterase"/>
    <property type="match status" value="1"/>
</dbReference>
<dbReference type="GO" id="GO:0016413">
    <property type="term" value="F:O-acetyltransferase activity"/>
    <property type="evidence" value="ECO:0007669"/>
    <property type="project" value="InterPro"/>
</dbReference>
<organism evidence="9 10">
    <name type="scientific">Fraxinus pennsylvanica</name>
    <dbReference type="NCBI Taxonomy" id="56036"/>
    <lineage>
        <taxon>Eukaryota</taxon>
        <taxon>Viridiplantae</taxon>
        <taxon>Streptophyta</taxon>
        <taxon>Embryophyta</taxon>
        <taxon>Tracheophyta</taxon>
        <taxon>Spermatophyta</taxon>
        <taxon>Magnoliopsida</taxon>
        <taxon>eudicotyledons</taxon>
        <taxon>Gunneridae</taxon>
        <taxon>Pentapetalae</taxon>
        <taxon>asterids</taxon>
        <taxon>lamiids</taxon>
        <taxon>Lamiales</taxon>
        <taxon>Oleaceae</taxon>
        <taxon>Oleeae</taxon>
        <taxon>Fraxinus</taxon>
    </lineage>
</organism>
<evidence type="ECO:0000259" key="7">
    <source>
        <dbReference type="Pfam" id="PF13839"/>
    </source>
</evidence>
<evidence type="ECO:0000313" key="10">
    <source>
        <dbReference type="Proteomes" id="UP000834106"/>
    </source>
</evidence>
<accession>A0AAD2EE27</accession>
<evidence type="ECO:0000256" key="4">
    <source>
        <dbReference type="ARBA" id="ARBA00022968"/>
    </source>
</evidence>
<evidence type="ECO:0000256" key="2">
    <source>
        <dbReference type="ARBA" id="ARBA00007727"/>
    </source>
</evidence>
<keyword evidence="4" id="KW-0735">Signal-anchor</keyword>
<evidence type="ECO:0000313" key="9">
    <source>
        <dbReference type="EMBL" id="CAI9784360.1"/>
    </source>
</evidence>
<evidence type="ECO:0000256" key="5">
    <source>
        <dbReference type="ARBA" id="ARBA00022989"/>
    </source>
</evidence>
<protein>
    <recommendedName>
        <fullName evidence="11">Trichome birefringence-like N-terminal domain-containing protein</fullName>
    </recommendedName>
</protein>
<evidence type="ECO:0000256" key="1">
    <source>
        <dbReference type="ARBA" id="ARBA00004167"/>
    </source>
</evidence>
<reference evidence="9" key="1">
    <citation type="submission" date="2023-05" db="EMBL/GenBank/DDBJ databases">
        <authorList>
            <person name="Huff M."/>
        </authorList>
    </citation>
    <scope>NUCLEOTIDE SEQUENCE</scope>
</reference>
<dbReference type="InterPro" id="IPR025846">
    <property type="entry name" value="TBL_N"/>
</dbReference>
<feature type="domain" description="Trichome birefringence-like C-terminal" evidence="7">
    <location>
        <begin position="83"/>
        <end position="349"/>
    </location>
</feature>
<dbReference type="Pfam" id="PF14416">
    <property type="entry name" value="PMR5N"/>
    <property type="match status" value="1"/>
</dbReference>
<evidence type="ECO:0008006" key="11">
    <source>
        <dbReference type="Google" id="ProtNLM"/>
    </source>
</evidence>
<dbReference type="PANTHER" id="PTHR32285">
    <property type="entry name" value="PROTEIN TRICHOME BIREFRINGENCE-LIKE 9-RELATED"/>
    <property type="match status" value="1"/>
</dbReference>
<dbReference type="GO" id="GO:0016020">
    <property type="term" value="C:membrane"/>
    <property type="evidence" value="ECO:0007669"/>
    <property type="project" value="UniProtKB-SubCell"/>
</dbReference>
<comment type="similarity">
    <text evidence="2">Belongs to the PC-esterase family. TBL subfamily.</text>
</comment>
<sequence length="354" mass="41316">MHEVSNSRRSDSFAFLNVSAKHVHVKTNKFCNLYEGKWVFDESYPLYYSKNCPFLIQQFNCLGNGRPDQGYQKYRWQPHNCNLPSWNGKEFMRRVRGKRMMFVGDSISMNQWQSLACMIHGYFPRAAYTTQKLGLLSTILFPQFNFTLMYSRNAFLVDITMENSRRVLKLNSIDGSAKQWLGSDILIFDTWHWWLHAGRKQPWDLIQDGKVKLRDMDRMVAYEKALRTLTRWIDRSVDTKRVKIFFQGVSPDHWNATQWGKPELQRCSGERQPFSSEESLGGRNLPESVLEDVLGAVRKPVHLLKITALSQFRVDGHPSIYGNPRKLGMDCTHWCLPGIPDAWNQLLQETLIRA</sequence>